<feature type="region of interest" description="Disordered" evidence="1">
    <location>
        <begin position="106"/>
        <end position="183"/>
    </location>
</feature>
<protein>
    <submittedName>
        <fullName evidence="2">Uncharacterized protein</fullName>
    </submittedName>
</protein>
<dbReference type="EMBL" id="LATX01001675">
    <property type="protein sequence ID" value="KTB39428.1"/>
    <property type="molecule type" value="Genomic_DNA"/>
</dbReference>
<organism evidence="2 3">
    <name type="scientific">Moniliophthora roreri</name>
    <name type="common">Frosty pod rot fungus</name>
    <name type="synonym">Monilia roreri</name>
    <dbReference type="NCBI Taxonomy" id="221103"/>
    <lineage>
        <taxon>Eukaryota</taxon>
        <taxon>Fungi</taxon>
        <taxon>Dikarya</taxon>
        <taxon>Basidiomycota</taxon>
        <taxon>Agaricomycotina</taxon>
        <taxon>Agaricomycetes</taxon>
        <taxon>Agaricomycetidae</taxon>
        <taxon>Agaricales</taxon>
        <taxon>Marasmiineae</taxon>
        <taxon>Marasmiaceae</taxon>
        <taxon>Moniliophthora</taxon>
    </lineage>
</organism>
<accession>A0A0W0FT07</accession>
<feature type="region of interest" description="Disordered" evidence="1">
    <location>
        <begin position="342"/>
        <end position="390"/>
    </location>
</feature>
<name>A0A0W0FT07_MONRR</name>
<evidence type="ECO:0000313" key="3">
    <source>
        <dbReference type="Proteomes" id="UP000054988"/>
    </source>
</evidence>
<reference evidence="2 3" key="1">
    <citation type="submission" date="2015-12" db="EMBL/GenBank/DDBJ databases">
        <title>Draft genome sequence of Moniliophthora roreri, the causal agent of frosty pod rot of cacao.</title>
        <authorList>
            <person name="Aime M.C."/>
            <person name="Diaz-Valderrama J.R."/>
            <person name="Kijpornyongpan T."/>
            <person name="Phillips-Mora W."/>
        </authorList>
    </citation>
    <scope>NUCLEOTIDE SEQUENCE [LARGE SCALE GENOMIC DNA]</scope>
    <source>
        <strain evidence="2 3">MCA 2952</strain>
    </source>
</reference>
<proteinExistence type="predicted"/>
<sequence>MSEEEDLRKTVTIVFWYQANTEPIRLQQTVPKFPLFQLSRFPSLVSDLALTENNYLDTYNHASGRWDQHTITTTRVVETDQRLLYRIRQSLLQGLREDECLTLDEELATQPRPQTKRPAPESNEAIPPSKKRISDSHGDASSPKPTTTATATTTPPPPPPPQAPQTPQTPVPMFAPPIPYHPHPPLKRWPNDYTVAQLTQGFYALEALCTHAHVFVLTPEGERVSTTSPNMSQKTAFERVFGSRYVKSTVCRHRGVWRRAPREIREEFESYGDDERGSWGEFVRRVEGKPPGKSVQHPTHPPMPPMIHPGIPNGQVMAIAPGQPIPPLPPNHDPSLVFHPPYMPPPLPQVPRDADANGDHRKQGTTSPEGRPSAPMPVYDPALARAAVGI</sequence>
<dbReference type="eggNOG" id="ENOG502SIZJ">
    <property type="taxonomic scope" value="Eukaryota"/>
</dbReference>
<evidence type="ECO:0000313" key="2">
    <source>
        <dbReference type="EMBL" id="KTB39428.1"/>
    </source>
</evidence>
<gene>
    <name evidence="2" type="ORF">WG66_7963</name>
</gene>
<dbReference type="AlphaFoldDB" id="A0A0W0FT07"/>
<feature type="compositionally biased region" description="Pro residues" evidence="1">
    <location>
        <begin position="154"/>
        <end position="183"/>
    </location>
</feature>
<dbReference type="Proteomes" id="UP000054988">
    <property type="component" value="Unassembled WGS sequence"/>
</dbReference>
<feature type="compositionally biased region" description="Basic and acidic residues" evidence="1">
    <location>
        <begin position="352"/>
        <end position="362"/>
    </location>
</feature>
<evidence type="ECO:0000256" key="1">
    <source>
        <dbReference type="SAM" id="MobiDB-lite"/>
    </source>
</evidence>
<comment type="caution">
    <text evidence="2">The sequence shown here is derived from an EMBL/GenBank/DDBJ whole genome shotgun (WGS) entry which is preliminary data.</text>
</comment>